<keyword evidence="9" id="KW-1185">Reference proteome</keyword>
<evidence type="ECO:0000313" key="9">
    <source>
        <dbReference type="Proteomes" id="UP000694888"/>
    </source>
</evidence>
<evidence type="ECO:0000256" key="3">
    <source>
        <dbReference type="ARBA" id="ARBA00022989"/>
    </source>
</evidence>
<feature type="compositionally biased region" description="Polar residues" evidence="6">
    <location>
        <begin position="837"/>
        <end position="846"/>
    </location>
</feature>
<protein>
    <submittedName>
        <fullName evidence="10">Uncharacterized protein LOC101862455</fullName>
    </submittedName>
</protein>
<dbReference type="Proteomes" id="UP000694888">
    <property type="component" value="Unplaced"/>
</dbReference>
<evidence type="ECO:0000256" key="4">
    <source>
        <dbReference type="ARBA" id="ARBA00023180"/>
    </source>
</evidence>
<dbReference type="GeneID" id="101862455"/>
<comment type="subcellular location">
    <subcellularLocation>
        <location evidence="1">Membrane</location>
        <topology evidence="1">Single-pass membrane protein</topology>
    </subcellularLocation>
</comment>
<reference evidence="10" key="1">
    <citation type="submission" date="2025-08" db="UniProtKB">
        <authorList>
            <consortium name="RefSeq"/>
        </authorList>
    </citation>
    <scope>IDENTIFICATION</scope>
</reference>
<feature type="compositionally biased region" description="Low complexity" evidence="6">
    <location>
        <begin position="933"/>
        <end position="949"/>
    </location>
</feature>
<organism evidence="9 10">
    <name type="scientific">Aplysia californica</name>
    <name type="common">California sea hare</name>
    <dbReference type="NCBI Taxonomy" id="6500"/>
    <lineage>
        <taxon>Eukaryota</taxon>
        <taxon>Metazoa</taxon>
        <taxon>Spiralia</taxon>
        <taxon>Lophotrochozoa</taxon>
        <taxon>Mollusca</taxon>
        <taxon>Gastropoda</taxon>
        <taxon>Heterobranchia</taxon>
        <taxon>Euthyneura</taxon>
        <taxon>Tectipleura</taxon>
        <taxon>Aplysiida</taxon>
        <taxon>Aplysioidea</taxon>
        <taxon>Aplysiidae</taxon>
        <taxon>Aplysia</taxon>
    </lineage>
</organism>
<keyword evidence="4" id="KW-0325">Glycoprotein</keyword>
<accession>A0ABM0K6R1</accession>
<keyword evidence="5" id="KW-0106">Calcium</keyword>
<proteinExistence type="predicted"/>
<feature type="region of interest" description="Disordered" evidence="6">
    <location>
        <begin position="573"/>
        <end position="622"/>
    </location>
</feature>
<evidence type="ECO:0000256" key="2">
    <source>
        <dbReference type="ARBA" id="ARBA00022692"/>
    </source>
</evidence>
<dbReference type="SUPFAM" id="SSF49313">
    <property type="entry name" value="Cadherin-like"/>
    <property type="match status" value="1"/>
</dbReference>
<feature type="compositionally biased region" description="Low complexity" evidence="6">
    <location>
        <begin position="816"/>
        <end position="832"/>
    </location>
</feature>
<keyword evidence="3 7" id="KW-1133">Transmembrane helix</keyword>
<feature type="compositionally biased region" description="Low complexity" evidence="6">
    <location>
        <begin position="787"/>
        <end position="800"/>
    </location>
</feature>
<keyword evidence="7" id="KW-0472">Membrane</keyword>
<feature type="domain" description="Cadherin" evidence="8">
    <location>
        <begin position="426"/>
        <end position="529"/>
    </location>
</feature>
<dbReference type="PROSITE" id="PS50268">
    <property type="entry name" value="CADHERIN_2"/>
    <property type="match status" value="2"/>
</dbReference>
<feature type="compositionally biased region" description="Basic and acidic residues" evidence="6">
    <location>
        <begin position="663"/>
        <end position="684"/>
    </location>
</feature>
<gene>
    <name evidence="10" type="primary">LOC101862455</name>
</gene>
<sequence length="1036" mass="115239">MIMASLFCDFLGQIPSKDYRKISQKSHSSRRVQMMEQEVVGEPAQTDTELDVSYLEQRKISCLPRCPETERSTVCGHPTVVALSYHKESDTNFRLLVPTSGNSKCQIGRHSSEKTQSGGMDLCGSDVQSRMFGGMRRGGRTYENCPSRFVSGDFAWRNIVISVLLLFTAPLASSQGCERPPFAVNVNETDPPGTVILSLNAPTGVSWTHSFPANKANLSDLLGFDFDPVTQSYQLVVKETIDIDLPEIRAKFGNSTNHVQLELTCRQDSSGESREVTVIIVREFNEYPPEFNQSSIVVSVEEAAPVNQEIISLLAWAFDRDYRSGSREISIFLLTNASVDPQINGFPFLEMFNALNGDVTVKEKLDYESLPADQKYIVVGLEVQDSDRQSGTATLTVEVMDSDDLGPVFFYPSCPTPCVPKYYFTVSPNYTGLISDVSPAPIQARDGDALGYDVNYYITNGPDGYEEFLRMDPATGEITIFREIQSVEEGVDRLVFIIEAREVSTQALATSTSLLISVERSGYRGVPAASTDDNDVIIVAIVLSVIIFIIVIVLVISICYFRQRYKKAIHPDGTQPIVRADDDSSRSDHGTVDSKTDTLPIQDRLRRMNLSEDEPMREEEEIVTWMPVTQHKDIVDLSDEDTLRWKKRNGAPPKSTALANRDSAYEEGDKKSSSEDSHRDRDYAPETVYAEVDSAPEPSESLGRPGHVYKNQLTGVPSHETGGDSGVEEADYATPRGDRARTQPPSVFLNRAFISDEETERRKANKKMSKDKRSNEKRGGKPGGFGSDPNNNNSSNNNRGSGSGSHTYGDNRAGRSGSDSKSNSSSDNSAGKFLNDDATTFHTSTTHDPEESEATEYCIPISERASYVGRPLPIPEDVEEGRLTSIQLRQQEESRPLPPPRPRIKKLSGLIIQDDTEDPYAKVEKRNRNKPLQQQSSDADQSAPNSSPDHSPRSLGLMTSIQAPARRKRPRRRSRSTQGRAAEEDVYDGTKDYEDLEMDSGFYTDSTKKRIKRSTRVPVMKPDPNDTRYWITVTND</sequence>
<evidence type="ECO:0000256" key="5">
    <source>
        <dbReference type="PROSITE-ProRule" id="PRU00043"/>
    </source>
</evidence>
<dbReference type="InterPro" id="IPR002126">
    <property type="entry name" value="Cadherin-like_dom"/>
</dbReference>
<dbReference type="PANTHER" id="PTHR24028">
    <property type="entry name" value="CADHERIN-87A"/>
    <property type="match status" value="1"/>
</dbReference>
<feature type="domain" description="Cadherin" evidence="8">
    <location>
        <begin position="292"/>
        <end position="409"/>
    </location>
</feature>
<evidence type="ECO:0000313" key="10">
    <source>
        <dbReference type="RefSeq" id="XP_005110049.2"/>
    </source>
</evidence>
<name>A0ABM0K6R1_APLCA</name>
<dbReference type="Gene3D" id="2.60.40.60">
    <property type="entry name" value="Cadherins"/>
    <property type="match status" value="1"/>
</dbReference>
<feature type="compositionally biased region" description="Basic residues" evidence="6">
    <location>
        <begin position="965"/>
        <end position="975"/>
    </location>
</feature>
<dbReference type="InterPro" id="IPR050174">
    <property type="entry name" value="Protocadherin/Cadherin-CA"/>
</dbReference>
<feature type="compositionally biased region" description="Basic and acidic residues" evidence="6">
    <location>
        <begin position="579"/>
        <end position="596"/>
    </location>
</feature>
<keyword evidence="2 7" id="KW-0812">Transmembrane</keyword>
<feature type="compositionally biased region" description="Acidic residues" evidence="6">
    <location>
        <begin position="611"/>
        <end position="622"/>
    </location>
</feature>
<dbReference type="PANTHER" id="PTHR24028:SF328">
    <property type="entry name" value="CADHERIN-3"/>
    <property type="match status" value="1"/>
</dbReference>
<dbReference type="InterPro" id="IPR015919">
    <property type="entry name" value="Cadherin-like_sf"/>
</dbReference>
<evidence type="ECO:0000256" key="1">
    <source>
        <dbReference type="ARBA" id="ARBA00004167"/>
    </source>
</evidence>
<dbReference type="RefSeq" id="XP_005110049.2">
    <property type="nucleotide sequence ID" value="XM_005109992.3"/>
</dbReference>
<dbReference type="CDD" id="cd11304">
    <property type="entry name" value="Cadherin_repeat"/>
    <property type="match status" value="1"/>
</dbReference>
<feature type="region of interest" description="Disordered" evidence="6">
    <location>
        <begin position="644"/>
        <end position="990"/>
    </location>
</feature>
<evidence type="ECO:0000256" key="6">
    <source>
        <dbReference type="SAM" id="MobiDB-lite"/>
    </source>
</evidence>
<evidence type="ECO:0000259" key="8">
    <source>
        <dbReference type="PROSITE" id="PS50268"/>
    </source>
</evidence>
<feature type="transmembrane region" description="Helical" evidence="7">
    <location>
        <begin position="536"/>
        <end position="561"/>
    </location>
</feature>
<dbReference type="PRINTS" id="PR00205">
    <property type="entry name" value="CADHERIN"/>
</dbReference>
<evidence type="ECO:0000256" key="7">
    <source>
        <dbReference type="SAM" id="Phobius"/>
    </source>
</evidence>